<feature type="region of interest" description="Disordered" evidence="1">
    <location>
        <begin position="1"/>
        <end position="96"/>
    </location>
</feature>
<dbReference type="AlphaFoldDB" id="X6MWP9"/>
<keyword evidence="2" id="KW-0812">Transmembrane</keyword>
<reference evidence="3 4" key="1">
    <citation type="journal article" date="2013" name="Curr. Biol.">
        <title>The Genome of the Foraminiferan Reticulomyxa filosa.</title>
        <authorList>
            <person name="Glockner G."/>
            <person name="Hulsmann N."/>
            <person name="Schleicher M."/>
            <person name="Noegel A.A."/>
            <person name="Eichinger L."/>
            <person name="Gallinger C."/>
            <person name="Pawlowski J."/>
            <person name="Sierra R."/>
            <person name="Euteneuer U."/>
            <person name="Pillet L."/>
            <person name="Moustafa A."/>
            <person name="Platzer M."/>
            <person name="Groth M."/>
            <person name="Szafranski K."/>
            <person name="Schliwa M."/>
        </authorList>
    </citation>
    <scope>NUCLEOTIDE SEQUENCE [LARGE SCALE GENOMIC DNA]</scope>
</reference>
<sequence>MNDVNVSQKEDSKGKKKNGGTIPLTSQMTLASFNANKQINKKKVMKRESSMSRSNESEDSLDEEELEVDIEDKNEEEESEEQERRETRKSRSSKLQTILGTNVKNGDIIKKKKDNLSKIKKKKGYNTKRFIVKRFNAVTSVIMGRSFVRMLAFCFLLFPFFFFEIDNVMIQ</sequence>
<gene>
    <name evidence="3" type="ORF">RFI_18847</name>
</gene>
<proteinExistence type="predicted"/>
<protein>
    <submittedName>
        <fullName evidence="3">Chloroquine resistance marker protein</fullName>
    </submittedName>
</protein>
<comment type="caution">
    <text evidence="3">The sequence shown here is derived from an EMBL/GenBank/DDBJ whole genome shotgun (WGS) entry which is preliminary data.</text>
</comment>
<evidence type="ECO:0000256" key="2">
    <source>
        <dbReference type="SAM" id="Phobius"/>
    </source>
</evidence>
<dbReference type="Proteomes" id="UP000023152">
    <property type="component" value="Unassembled WGS sequence"/>
</dbReference>
<feature type="compositionally biased region" description="Acidic residues" evidence="1">
    <location>
        <begin position="57"/>
        <end position="81"/>
    </location>
</feature>
<dbReference type="EMBL" id="ASPP01014940">
    <property type="protein sequence ID" value="ETO18418.1"/>
    <property type="molecule type" value="Genomic_DNA"/>
</dbReference>
<name>X6MWP9_RETFI</name>
<feature type="compositionally biased region" description="Polar residues" evidence="1">
    <location>
        <begin position="23"/>
        <end position="38"/>
    </location>
</feature>
<feature type="transmembrane region" description="Helical" evidence="2">
    <location>
        <begin position="147"/>
        <end position="165"/>
    </location>
</feature>
<keyword evidence="4" id="KW-1185">Reference proteome</keyword>
<accession>X6MWP9</accession>
<evidence type="ECO:0000313" key="3">
    <source>
        <dbReference type="EMBL" id="ETO18418.1"/>
    </source>
</evidence>
<evidence type="ECO:0000313" key="4">
    <source>
        <dbReference type="Proteomes" id="UP000023152"/>
    </source>
</evidence>
<keyword evidence="2" id="KW-1133">Transmembrane helix</keyword>
<keyword evidence="2" id="KW-0472">Membrane</keyword>
<organism evidence="3 4">
    <name type="scientific">Reticulomyxa filosa</name>
    <dbReference type="NCBI Taxonomy" id="46433"/>
    <lineage>
        <taxon>Eukaryota</taxon>
        <taxon>Sar</taxon>
        <taxon>Rhizaria</taxon>
        <taxon>Retaria</taxon>
        <taxon>Foraminifera</taxon>
        <taxon>Monothalamids</taxon>
        <taxon>Reticulomyxidae</taxon>
        <taxon>Reticulomyxa</taxon>
    </lineage>
</organism>
<evidence type="ECO:0000256" key="1">
    <source>
        <dbReference type="SAM" id="MobiDB-lite"/>
    </source>
</evidence>